<dbReference type="PANTHER" id="PTHR10342">
    <property type="entry name" value="ARYLSULFATASE"/>
    <property type="match status" value="1"/>
</dbReference>
<dbReference type="SUPFAM" id="SSF53649">
    <property type="entry name" value="Alkaline phosphatase-like"/>
    <property type="match status" value="1"/>
</dbReference>
<dbReference type="InterPro" id="IPR047115">
    <property type="entry name" value="ARSB"/>
</dbReference>
<sequence length="106" mass="11777">MVTAMDDLVGNVTAALKENGMYDDTLFVFTADIEWGWPLFHGNNYPLRGGKITKYEGGTRATAFISGKGRGKTDIHITGQIKLILQTDMFEDTVTKYNTIVIWAIS</sequence>
<accession>A0A210Q257</accession>
<reference evidence="7 8" key="1">
    <citation type="journal article" date="2017" name="Nat. Ecol. Evol.">
        <title>Scallop genome provides insights into evolution of bilaterian karyotype and development.</title>
        <authorList>
            <person name="Wang S."/>
            <person name="Zhang J."/>
            <person name="Jiao W."/>
            <person name="Li J."/>
            <person name="Xun X."/>
            <person name="Sun Y."/>
            <person name="Guo X."/>
            <person name="Huan P."/>
            <person name="Dong B."/>
            <person name="Zhang L."/>
            <person name="Hu X."/>
            <person name="Sun X."/>
            <person name="Wang J."/>
            <person name="Zhao C."/>
            <person name="Wang Y."/>
            <person name="Wang D."/>
            <person name="Huang X."/>
            <person name="Wang R."/>
            <person name="Lv J."/>
            <person name="Li Y."/>
            <person name="Zhang Z."/>
            <person name="Liu B."/>
            <person name="Lu W."/>
            <person name="Hui Y."/>
            <person name="Liang J."/>
            <person name="Zhou Z."/>
            <person name="Hou R."/>
            <person name="Li X."/>
            <person name="Liu Y."/>
            <person name="Li H."/>
            <person name="Ning X."/>
            <person name="Lin Y."/>
            <person name="Zhao L."/>
            <person name="Xing Q."/>
            <person name="Dou J."/>
            <person name="Li Y."/>
            <person name="Mao J."/>
            <person name="Guo H."/>
            <person name="Dou H."/>
            <person name="Li T."/>
            <person name="Mu C."/>
            <person name="Jiang W."/>
            <person name="Fu Q."/>
            <person name="Fu X."/>
            <person name="Miao Y."/>
            <person name="Liu J."/>
            <person name="Yu Q."/>
            <person name="Li R."/>
            <person name="Liao H."/>
            <person name="Li X."/>
            <person name="Kong Y."/>
            <person name="Jiang Z."/>
            <person name="Chourrout D."/>
            <person name="Li R."/>
            <person name="Bao Z."/>
        </authorList>
    </citation>
    <scope>NUCLEOTIDE SEQUENCE [LARGE SCALE GENOMIC DNA]</scope>
    <source>
        <strain evidence="7 8">PY_sf001</strain>
    </source>
</reference>
<organism evidence="7 8">
    <name type="scientific">Mizuhopecten yessoensis</name>
    <name type="common">Japanese scallop</name>
    <name type="synonym">Patinopecten yessoensis</name>
    <dbReference type="NCBI Taxonomy" id="6573"/>
    <lineage>
        <taxon>Eukaryota</taxon>
        <taxon>Metazoa</taxon>
        <taxon>Spiralia</taxon>
        <taxon>Lophotrochozoa</taxon>
        <taxon>Mollusca</taxon>
        <taxon>Bivalvia</taxon>
        <taxon>Autobranchia</taxon>
        <taxon>Pteriomorphia</taxon>
        <taxon>Pectinida</taxon>
        <taxon>Pectinoidea</taxon>
        <taxon>Pectinidae</taxon>
        <taxon>Mizuhopecten</taxon>
    </lineage>
</organism>
<evidence type="ECO:0000313" key="8">
    <source>
        <dbReference type="Proteomes" id="UP000242188"/>
    </source>
</evidence>
<name>A0A210Q257_MIZYE</name>
<evidence type="ECO:0000256" key="2">
    <source>
        <dbReference type="ARBA" id="ARBA00008779"/>
    </source>
</evidence>
<dbReference type="Proteomes" id="UP000242188">
    <property type="component" value="Unassembled WGS sequence"/>
</dbReference>
<dbReference type="Gene3D" id="3.40.720.10">
    <property type="entry name" value="Alkaline Phosphatase, subunit A"/>
    <property type="match status" value="1"/>
</dbReference>
<evidence type="ECO:0000313" key="7">
    <source>
        <dbReference type="EMBL" id="OWF42820.1"/>
    </source>
</evidence>
<evidence type="ECO:0000259" key="6">
    <source>
        <dbReference type="Pfam" id="PF00884"/>
    </source>
</evidence>
<evidence type="ECO:0000256" key="3">
    <source>
        <dbReference type="ARBA" id="ARBA00022723"/>
    </source>
</evidence>
<dbReference type="Pfam" id="PF00884">
    <property type="entry name" value="Sulfatase"/>
    <property type="match status" value="1"/>
</dbReference>
<evidence type="ECO:0000256" key="1">
    <source>
        <dbReference type="ARBA" id="ARBA00001913"/>
    </source>
</evidence>
<dbReference type="STRING" id="6573.A0A210Q257"/>
<dbReference type="GO" id="GO:0046872">
    <property type="term" value="F:metal ion binding"/>
    <property type="evidence" value="ECO:0007669"/>
    <property type="project" value="UniProtKB-KW"/>
</dbReference>
<feature type="domain" description="Sulfatase N-terminal" evidence="6">
    <location>
        <begin position="2"/>
        <end position="73"/>
    </location>
</feature>
<keyword evidence="5" id="KW-0325">Glycoprotein</keyword>
<dbReference type="PANTHER" id="PTHR10342:SF273">
    <property type="entry name" value="RE14504P"/>
    <property type="match status" value="1"/>
</dbReference>
<dbReference type="EMBL" id="NEDP02005220">
    <property type="protein sequence ID" value="OWF42820.1"/>
    <property type="molecule type" value="Genomic_DNA"/>
</dbReference>
<keyword evidence="4" id="KW-0106">Calcium</keyword>
<gene>
    <name evidence="7" type="ORF">KP79_PYT20064</name>
</gene>
<evidence type="ECO:0000256" key="4">
    <source>
        <dbReference type="ARBA" id="ARBA00022837"/>
    </source>
</evidence>
<keyword evidence="3" id="KW-0479">Metal-binding</keyword>
<protein>
    <submittedName>
        <fullName evidence="7">Arylsulfatase B</fullName>
    </submittedName>
</protein>
<comment type="cofactor">
    <cofactor evidence="1">
        <name>Ca(2+)</name>
        <dbReference type="ChEBI" id="CHEBI:29108"/>
    </cofactor>
</comment>
<comment type="caution">
    <text evidence="7">The sequence shown here is derived from an EMBL/GenBank/DDBJ whole genome shotgun (WGS) entry which is preliminary data.</text>
</comment>
<keyword evidence="8" id="KW-1185">Reference proteome</keyword>
<dbReference type="OrthoDB" id="103349at2759"/>
<dbReference type="GO" id="GO:0008484">
    <property type="term" value="F:sulfuric ester hydrolase activity"/>
    <property type="evidence" value="ECO:0007669"/>
    <property type="project" value="InterPro"/>
</dbReference>
<dbReference type="AlphaFoldDB" id="A0A210Q257"/>
<evidence type="ECO:0000256" key="5">
    <source>
        <dbReference type="ARBA" id="ARBA00023180"/>
    </source>
</evidence>
<dbReference type="InterPro" id="IPR000917">
    <property type="entry name" value="Sulfatase_N"/>
</dbReference>
<dbReference type="InterPro" id="IPR017850">
    <property type="entry name" value="Alkaline_phosphatase_core_sf"/>
</dbReference>
<comment type="similarity">
    <text evidence="2">Belongs to the sulfatase family.</text>
</comment>
<proteinExistence type="inferred from homology"/>